<evidence type="ECO:0000256" key="5">
    <source>
        <dbReference type="ARBA" id="ARBA00022741"/>
    </source>
</evidence>
<dbReference type="GO" id="GO:0015658">
    <property type="term" value="F:branched-chain amino acid transmembrane transporter activity"/>
    <property type="evidence" value="ECO:0007669"/>
    <property type="project" value="InterPro"/>
</dbReference>
<feature type="transmembrane region" description="Helical" evidence="9">
    <location>
        <begin position="276"/>
        <end position="296"/>
    </location>
</feature>
<dbReference type="InterPro" id="IPR003593">
    <property type="entry name" value="AAA+_ATPase"/>
</dbReference>
<keyword evidence="5" id="KW-0547">Nucleotide-binding</keyword>
<dbReference type="CDD" id="cd03219">
    <property type="entry name" value="ABC_Mj1267_LivG_branched"/>
    <property type="match status" value="1"/>
</dbReference>
<feature type="transmembrane region" description="Helical" evidence="9">
    <location>
        <begin position="153"/>
        <end position="174"/>
    </location>
</feature>
<dbReference type="EMBL" id="JAAAMG010000013">
    <property type="protein sequence ID" value="NDW05903.1"/>
    <property type="molecule type" value="Genomic_DNA"/>
</dbReference>
<dbReference type="FunFam" id="3.40.50.300:FF:000421">
    <property type="entry name" value="Branched-chain amino acid ABC transporter ATP-binding protein"/>
    <property type="match status" value="1"/>
</dbReference>
<dbReference type="InterPro" id="IPR003439">
    <property type="entry name" value="ABC_transporter-like_ATP-bd"/>
</dbReference>
<evidence type="ECO:0000256" key="8">
    <source>
        <dbReference type="ARBA" id="ARBA00023136"/>
    </source>
</evidence>
<evidence type="ECO:0000256" key="7">
    <source>
        <dbReference type="ARBA" id="ARBA00022989"/>
    </source>
</evidence>
<keyword evidence="4 9" id="KW-0812">Transmembrane</keyword>
<evidence type="ECO:0000256" key="9">
    <source>
        <dbReference type="SAM" id="Phobius"/>
    </source>
</evidence>
<reference evidence="11 12" key="1">
    <citation type="submission" date="2020-01" db="EMBL/GenBank/DDBJ databases">
        <title>Jiella pacifica sp. nov.</title>
        <authorList>
            <person name="Xue Z."/>
            <person name="Zhu S."/>
            <person name="Chen J."/>
            <person name="Yang J."/>
        </authorList>
    </citation>
    <scope>NUCLEOTIDE SEQUENCE [LARGE SCALE GENOMIC DNA]</scope>
    <source>
        <strain evidence="11 12">40Bstr34</strain>
    </source>
</reference>
<dbReference type="Pfam" id="PF00005">
    <property type="entry name" value="ABC_tran"/>
    <property type="match status" value="1"/>
</dbReference>
<dbReference type="PROSITE" id="PS50893">
    <property type="entry name" value="ABC_TRANSPORTER_2"/>
    <property type="match status" value="1"/>
</dbReference>
<dbReference type="SUPFAM" id="SSF52540">
    <property type="entry name" value="P-loop containing nucleoside triphosphate hydrolases"/>
    <property type="match status" value="1"/>
</dbReference>
<evidence type="ECO:0000256" key="3">
    <source>
        <dbReference type="ARBA" id="ARBA00022475"/>
    </source>
</evidence>
<evidence type="ECO:0000313" key="11">
    <source>
        <dbReference type="EMBL" id="NDW05903.1"/>
    </source>
</evidence>
<dbReference type="PANTHER" id="PTHR45772">
    <property type="entry name" value="CONSERVED COMPONENT OF ABC TRANSPORTER FOR NATURAL AMINO ACIDS-RELATED"/>
    <property type="match status" value="1"/>
</dbReference>
<dbReference type="InterPro" id="IPR043428">
    <property type="entry name" value="LivM-like"/>
</dbReference>
<dbReference type="InterPro" id="IPR001851">
    <property type="entry name" value="ABC_transp_permease"/>
</dbReference>
<evidence type="ECO:0000256" key="2">
    <source>
        <dbReference type="ARBA" id="ARBA00022448"/>
    </source>
</evidence>
<keyword evidence="3" id="KW-1003">Cell membrane</keyword>
<keyword evidence="8 9" id="KW-0472">Membrane</keyword>
<dbReference type="Proteomes" id="UP000469011">
    <property type="component" value="Unassembled WGS sequence"/>
</dbReference>
<dbReference type="Pfam" id="PF02653">
    <property type="entry name" value="BPD_transp_2"/>
    <property type="match status" value="1"/>
</dbReference>
<dbReference type="GO" id="GO:0016887">
    <property type="term" value="F:ATP hydrolysis activity"/>
    <property type="evidence" value="ECO:0007669"/>
    <property type="project" value="InterPro"/>
</dbReference>
<dbReference type="AlphaFoldDB" id="A0A6N9T3F5"/>
<protein>
    <submittedName>
        <fullName evidence="11">ATP-binding cassette domain-containing protein</fullName>
    </submittedName>
</protein>
<dbReference type="InterPro" id="IPR051120">
    <property type="entry name" value="ABC_AA/LPS_Transport"/>
</dbReference>
<evidence type="ECO:0000313" key="12">
    <source>
        <dbReference type="Proteomes" id="UP000469011"/>
    </source>
</evidence>
<dbReference type="InterPro" id="IPR032823">
    <property type="entry name" value="BCA_ABC_TP_C"/>
</dbReference>
<feature type="transmembrane region" description="Helical" evidence="9">
    <location>
        <begin position="201"/>
        <end position="220"/>
    </location>
</feature>
<dbReference type="Pfam" id="PF12399">
    <property type="entry name" value="BCA_ABC_TP_C"/>
    <property type="match status" value="1"/>
</dbReference>
<evidence type="ECO:0000256" key="4">
    <source>
        <dbReference type="ARBA" id="ARBA00022692"/>
    </source>
</evidence>
<dbReference type="InterPro" id="IPR027417">
    <property type="entry name" value="P-loop_NTPase"/>
</dbReference>
<feature type="domain" description="ABC transporter" evidence="10">
    <location>
        <begin position="343"/>
        <end position="588"/>
    </location>
</feature>
<keyword evidence="12" id="KW-1185">Reference proteome</keyword>
<comment type="caution">
    <text evidence="11">The sequence shown here is derived from an EMBL/GenBank/DDBJ whole genome shotgun (WGS) entry which is preliminary data.</text>
</comment>
<evidence type="ECO:0000256" key="1">
    <source>
        <dbReference type="ARBA" id="ARBA00004651"/>
    </source>
</evidence>
<accession>A0A6N9T3F5</accession>
<dbReference type="SMART" id="SM00382">
    <property type="entry name" value="AAA"/>
    <property type="match status" value="1"/>
</dbReference>
<sequence length="590" mass="62428">MSTRRIALLVFTAIVLVLPAVLSAYGLTLMNFIGLAAIVVVGLVLLTGIGGLTSFGQASFVGVGAYTTAWLTTAAGLSPVLALPVALFAGAFFALVIGAVTLRLSGHYLPLSTIAWSLSLYFLVGNVAALGGHDGIPAVPPISLFGWEPSGPAYTWLIVAAVALSLLTVANVLASRDGRAVRCLRGRRVMLEAFGVDTARLRLVIFVHAAVLAALTGWLYAHLIQFVNATPFGLNASIEYLFMTVIGGSAHLFGAVIGAGLMTLLRDGLQRLAPELVGSGGATEIVMLGLVMVVLLQTAPRGVMPWLLRLLPPRGRPWMDLDRARAIAPFSSRPKPERGTELLTVAGVTKRFGGLIAVNDVSFDLKAGEILGLIGPNGAGKSTLFNLLTGISPATAGTISFAGERIERMASRKIARLGVARSFQHVLLRSDMSALENVAVGAHLRSTRGYLSALLRLDRREEERLLAEAMRQLDRVGLAHLAHEPAGSLALGQQRILEIARALAADPALLLLDEPAAGLRYREKQELAALLSKLGEEGVAVLVVEHDMNFVMNLVDRLVVISFGQKISEGAPTHVQNDVAVQEAYLGVAA</sequence>
<dbReference type="GO" id="GO:0005886">
    <property type="term" value="C:plasma membrane"/>
    <property type="evidence" value="ECO:0007669"/>
    <property type="project" value="UniProtKB-SubCell"/>
</dbReference>
<dbReference type="PANTHER" id="PTHR45772:SF2">
    <property type="entry name" value="ABC TRANSPORTER ATP-BINDING PROTEIN"/>
    <property type="match status" value="1"/>
</dbReference>
<comment type="subcellular location">
    <subcellularLocation>
        <location evidence="1">Cell membrane</location>
        <topology evidence="1">Multi-pass membrane protein</topology>
    </subcellularLocation>
</comment>
<proteinExistence type="predicted"/>
<keyword evidence="6 11" id="KW-0067">ATP-binding</keyword>
<feature type="transmembrane region" description="Helical" evidence="9">
    <location>
        <begin position="83"/>
        <end position="102"/>
    </location>
</feature>
<dbReference type="CDD" id="cd06581">
    <property type="entry name" value="TM_PBP1_LivM_like"/>
    <property type="match status" value="1"/>
</dbReference>
<keyword evidence="7 9" id="KW-1133">Transmembrane helix</keyword>
<feature type="transmembrane region" description="Helical" evidence="9">
    <location>
        <begin position="114"/>
        <end position="133"/>
    </location>
</feature>
<evidence type="ECO:0000259" key="10">
    <source>
        <dbReference type="PROSITE" id="PS50893"/>
    </source>
</evidence>
<dbReference type="GO" id="GO:0005524">
    <property type="term" value="F:ATP binding"/>
    <property type="evidence" value="ECO:0007669"/>
    <property type="project" value="UniProtKB-KW"/>
</dbReference>
<keyword evidence="2" id="KW-0813">Transport</keyword>
<name>A0A6N9T3F5_9HYPH</name>
<feature type="transmembrane region" description="Helical" evidence="9">
    <location>
        <begin position="33"/>
        <end position="52"/>
    </location>
</feature>
<feature type="transmembrane region" description="Helical" evidence="9">
    <location>
        <begin position="59"/>
        <end position="77"/>
    </location>
</feature>
<dbReference type="Gene3D" id="3.40.50.300">
    <property type="entry name" value="P-loop containing nucleotide triphosphate hydrolases"/>
    <property type="match status" value="1"/>
</dbReference>
<dbReference type="RefSeq" id="WP_163464274.1">
    <property type="nucleotide sequence ID" value="NZ_JAAAMG010000013.1"/>
</dbReference>
<organism evidence="11 12">
    <name type="scientific">Jiella pacifica</name>
    <dbReference type="NCBI Taxonomy" id="2696469"/>
    <lineage>
        <taxon>Bacteria</taxon>
        <taxon>Pseudomonadati</taxon>
        <taxon>Pseudomonadota</taxon>
        <taxon>Alphaproteobacteria</taxon>
        <taxon>Hyphomicrobiales</taxon>
        <taxon>Aurantimonadaceae</taxon>
        <taxon>Jiella</taxon>
    </lineage>
</organism>
<evidence type="ECO:0000256" key="6">
    <source>
        <dbReference type="ARBA" id="ARBA00022840"/>
    </source>
</evidence>
<feature type="transmembrane region" description="Helical" evidence="9">
    <location>
        <begin position="240"/>
        <end position="264"/>
    </location>
</feature>
<gene>
    <name evidence="11" type="ORF">GTK09_15900</name>
</gene>